<sequence>MVMVYTNVGMESKKLIIEQLNKIPKEKRYLFLSKLKSLNYDLGSMKIMAEIMK</sequence>
<accession>A0A7M3UNS1</accession>
<name>A0A7M3UNS1_POV01</name>
<proteinExistence type="predicted"/>
<evidence type="ECO:0000313" key="1">
    <source>
        <dbReference type="EMBL" id="QOI90352.1"/>
    </source>
</evidence>
<organismHost>
    <name type="scientific">Pyramimonas plurioculata</name>
    <dbReference type="NCBI Taxonomy" id="36893"/>
</organismHost>
<protein>
    <submittedName>
        <fullName evidence="1">Uncharacterized protein</fullName>
    </submittedName>
</protein>
<dbReference type="EMBL" id="MT663535">
    <property type="protein sequence ID" value="QOI90352.1"/>
    <property type="molecule type" value="Genomic_DNA"/>
</dbReference>
<reference evidence="1" key="1">
    <citation type="submission" date="2020-06" db="EMBL/GenBank/DDBJ databases">
        <title>Lateral gene transfer of anion-conducting channel rhodopsins between green algae and giant viruses.</title>
        <authorList>
            <person name="Rozenberg A."/>
            <person name="Oppermann J."/>
            <person name="Wietek J."/>
            <person name="Fernandez Lahore R.G."/>
            <person name="Sandaa R.-A."/>
            <person name="Bratbak G."/>
            <person name="Hegemann P."/>
            <person name="Beja O."/>
        </authorList>
    </citation>
    <scope>NUCLEOTIDE SEQUENCE</scope>
    <source>
        <strain evidence="1">01B</strain>
    </source>
</reference>
<gene>
    <name evidence="1" type="ORF">HWQ62_00215</name>
</gene>
<organism evidence="1">
    <name type="scientific">Pyramimonas orientalis virus</name>
    <name type="common">PoV01</name>
    <dbReference type="NCBI Taxonomy" id="455367"/>
    <lineage>
        <taxon>Viruses</taxon>
        <taxon>Varidnaviria</taxon>
        <taxon>Bamfordvirae</taxon>
        <taxon>Nucleocytoviricota</taxon>
        <taxon>Megaviricetes</taxon>
        <taxon>Imitervirales</taxon>
        <taxon>Allomimiviridae</taxon>
        <taxon>Heliosvirus</taxon>
        <taxon>Heliosvirus raunefjordenense</taxon>
    </lineage>
</organism>